<dbReference type="Proteomes" id="UP000199603">
    <property type="component" value="Unassembled WGS sequence"/>
</dbReference>
<evidence type="ECO:0000259" key="16">
    <source>
        <dbReference type="PROSITE" id="PS51163"/>
    </source>
</evidence>
<dbReference type="InterPro" id="IPR006070">
    <property type="entry name" value="Sua5-like_dom"/>
</dbReference>
<evidence type="ECO:0000256" key="7">
    <source>
        <dbReference type="ARBA" id="ARBA00022694"/>
    </source>
</evidence>
<keyword evidence="18" id="KW-1185">Reference proteome</keyword>
<name>A0A1G6SY03_9GAMM</name>
<dbReference type="STRING" id="265719.SAMN04488509_101765"/>
<dbReference type="GO" id="GO:0005737">
    <property type="term" value="C:cytoplasm"/>
    <property type="evidence" value="ECO:0007669"/>
    <property type="project" value="UniProtKB-SubCell"/>
</dbReference>
<evidence type="ECO:0000256" key="11">
    <source>
        <dbReference type="ARBA" id="ARBA00029774"/>
    </source>
</evidence>
<evidence type="ECO:0000256" key="1">
    <source>
        <dbReference type="ARBA" id="ARBA00004496"/>
    </source>
</evidence>
<comment type="similarity">
    <text evidence="2 13">Belongs to the SUA5 family.</text>
</comment>
<dbReference type="InterPro" id="IPR010923">
    <property type="entry name" value="T(6)A37_SUA5"/>
</dbReference>
<evidence type="ECO:0000256" key="6">
    <source>
        <dbReference type="ARBA" id="ARBA00022679"/>
    </source>
</evidence>
<evidence type="ECO:0000256" key="13">
    <source>
        <dbReference type="PIRNR" id="PIRNR004930"/>
    </source>
</evidence>
<evidence type="ECO:0000256" key="14">
    <source>
        <dbReference type="PIRSR" id="PIRSR004930-1"/>
    </source>
</evidence>
<feature type="binding site" evidence="14">
    <location>
        <position position="232"/>
    </location>
    <ligand>
        <name>ATP</name>
        <dbReference type="ChEBI" id="CHEBI:30616"/>
    </ligand>
</feature>
<evidence type="ECO:0000256" key="3">
    <source>
        <dbReference type="ARBA" id="ARBA00012584"/>
    </source>
</evidence>
<dbReference type="AlphaFoldDB" id="A0A1G6SY03"/>
<feature type="binding site" evidence="14">
    <location>
        <position position="191"/>
    </location>
    <ligand>
        <name>ATP</name>
        <dbReference type="ChEBI" id="CHEBI:30616"/>
    </ligand>
</feature>
<dbReference type="InterPro" id="IPR005145">
    <property type="entry name" value="Sua5_C"/>
</dbReference>
<proteinExistence type="inferred from homology"/>
<dbReference type="PROSITE" id="PS51163">
    <property type="entry name" value="YRDC"/>
    <property type="match status" value="1"/>
</dbReference>
<dbReference type="GO" id="GO:0005524">
    <property type="term" value="F:ATP binding"/>
    <property type="evidence" value="ECO:0007669"/>
    <property type="project" value="UniProtKB-UniRule"/>
</dbReference>
<comment type="function">
    <text evidence="13">Required for the formation of a threonylcarbamoyl group on adenosine at position 37 (t(6)A37) in tRNAs that read codons beginning with adenine.</text>
</comment>
<evidence type="ECO:0000256" key="15">
    <source>
        <dbReference type="SAM" id="MobiDB-lite"/>
    </source>
</evidence>
<dbReference type="Pfam" id="PF01300">
    <property type="entry name" value="Sua5_yciO_yrdC"/>
    <property type="match status" value="1"/>
</dbReference>
<dbReference type="Gene3D" id="3.40.50.11030">
    <property type="entry name" value="Threonylcarbamoyl-AMP synthase, C-terminal domain"/>
    <property type="match status" value="1"/>
</dbReference>
<evidence type="ECO:0000256" key="10">
    <source>
        <dbReference type="ARBA" id="ARBA00022840"/>
    </source>
</evidence>
<dbReference type="GO" id="GO:0000049">
    <property type="term" value="F:tRNA binding"/>
    <property type="evidence" value="ECO:0007669"/>
    <property type="project" value="TreeGrafter"/>
</dbReference>
<keyword evidence="7 13" id="KW-0819">tRNA processing</keyword>
<gene>
    <name evidence="17" type="ORF">SAMN04488509_101765</name>
</gene>
<feature type="binding site" evidence="14">
    <location>
        <position position="139"/>
    </location>
    <ligand>
        <name>ATP</name>
        <dbReference type="ChEBI" id="CHEBI:30616"/>
    </ligand>
</feature>
<feature type="domain" description="YrdC-like" evidence="16">
    <location>
        <begin position="9"/>
        <end position="195"/>
    </location>
</feature>
<feature type="binding site" evidence="14">
    <location>
        <position position="117"/>
    </location>
    <ligand>
        <name>L-threonine</name>
        <dbReference type="ChEBI" id="CHEBI:57926"/>
    </ligand>
</feature>
<comment type="subcellular location">
    <subcellularLocation>
        <location evidence="1 13">Cytoplasm</location>
    </subcellularLocation>
</comment>
<feature type="binding site" evidence="14">
    <location>
        <position position="177"/>
    </location>
    <ligand>
        <name>L-threonine</name>
        <dbReference type="ChEBI" id="CHEBI:57926"/>
    </ligand>
</feature>
<keyword evidence="6 13" id="KW-0808">Transferase</keyword>
<feature type="compositionally biased region" description="Polar residues" evidence="15">
    <location>
        <begin position="215"/>
        <end position="227"/>
    </location>
</feature>
<keyword evidence="8 13" id="KW-0548">Nucleotidyltransferase</keyword>
<feature type="binding site" evidence="14">
    <location>
        <position position="137"/>
    </location>
    <ligand>
        <name>L-threonine</name>
        <dbReference type="ChEBI" id="CHEBI:57926"/>
    </ligand>
</feature>
<dbReference type="PIRSF" id="PIRSF004930">
    <property type="entry name" value="Tln_factor_SUA5"/>
    <property type="match status" value="1"/>
</dbReference>
<keyword evidence="9 13" id="KW-0547">Nucleotide-binding</keyword>
<reference evidence="17 18" key="1">
    <citation type="submission" date="2016-10" db="EMBL/GenBank/DDBJ databases">
        <authorList>
            <person name="de Groot N.N."/>
        </authorList>
    </citation>
    <scope>NUCLEOTIDE SEQUENCE [LARGE SCALE GENOMIC DNA]</scope>
    <source>
        <strain evidence="17 18">DSM 16957</strain>
    </source>
</reference>
<evidence type="ECO:0000313" key="18">
    <source>
        <dbReference type="Proteomes" id="UP000199603"/>
    </source>
</evidence>
<dbReference type="Gene3D" id="3.90.870.10">
    <property type="entry name" value="DHBP synthase"/>
    <property type="match status" value="1"/>
</dbReference>
<dbReference type="SUPFAM" id="SSF55821">
    <property type="entry name" value="YrdC/RibB"/>
    <property type="match status" value="1"/>
</dbReference>
<comment type="catalytic activity">
    <reaction evidence="12 13">
        <text>L-threonine + hydrogencarbonate + ATP = L-threonylcarbamoyladenylate + diphosphate + H2O</text>
        <dbReference type="Rhea" id="RHEA:36407"/>
        <dbReference type="ChEBI" id="CHEBI:15377"/>
        <dbReference type="ChEBI" id="CHEBI:17544"/>
        <dbReference type="ChEBI" id="CHEBI:30616"/>
        <dbReference type="ChEBI" id="CHEBI:33019"/>
        <dbReference type="ChEBI" id="CHEBI:57926"/>
        <dbReference type="ChEBI" id="CHEBI:73682"/>
        <dbReference type="EC" id="2.7.7.87"/>
    </reaction>
</comment>
<dbReference type="RefSeq" id="WP_091239031.1">
    <property type="nucleotide sequence ID" value="NZ_FNAG01000001.1"/>
</dbReference>
<protein>
    <recommendedName>
        <fullName evidence="4 13">Threonylcarbamoyl-AMP synthase</fullName>
        <shortName evidence="13">TC-AMP synthase</shortName>
        <ecNumber evidence="3 13">2.7.7.87</ecNumber>
    </recommendedName>
    <alternativeName>
        <fullName evidence="11 13">L-threonylcarbamoyladenylate synthase</fullName>
    </alternativeName>
</protein>
<feature type="binding site" evidence="14">
    <location>
        <position position="31"/>
    </location>
    <ligand>
        <name>L-threonine</name>
        <dbReference type="ChEBI" id="CHEBI:57926"/>
    </ligand>
</feature>
<dbReference type="InterPro" id="IPR017945">
    <property type="entry name" value="DHBP_synth_RibB-like_a/b_dom"/>
</dbReference>
<dbReference type="OrthoDB" id="9814580at2"/>
<dbReference type="Pfam" id="PF03481">
    <property type="entry name" value="Sua5_C"/>
    <property type="match status" value="1"/>
</dbReference>
<evidence type="ECO:0000256" key="9">
    <source>
        <dbReference type="ARBA" id="ARBA00022741"/>
    </source>
</evidence>
<dbReference type="GO" id="GO:0061710">
    <property type="term" value="F:L-threonylcarbamoyladenylate synthase"/>
    <property type="evidence" value="ECO:0007669"/>
    <property type="project" value="UniProtKB-EC"/>
</dbReference>
<keyword evidence="10 13" id="KW-0067">ATP-binding</keyword>
<feature type="binding site" evidence="14">
    <location>
        <position position="147"/>
    </location>
    <ligand>
        <name>ATP</name>
        <dbReference type="ChEBI" id="CHEBI:30616"/>
    </ligand>
</feature>
<dbReference type="EC" id="2.7.7.87" evidence="3 13"/>
<keyword evidence="5 13" id="KW-0963">Cytoplasm</keyword>
<dbReference type="InterPro" id="IPR050156">
    <property type="entry name" value="TC-AMP_synthase_SUA5"/>
</dbReference>
<feature type="binding site" evidence="14">
    <location>
        <position position="63"/>
    </location>
    <ligand>
        <name>ATP</name>
        <dbReference type="ChEBI" id="CHEBI:30616"/>
    </ligand>
</feature>
<dbReference type="GO" id="GO:0003725">
    <property type="term" value="F:double-stranded RNA binding"/>
    <property type="evidence" value="ECO:0007669"/>
    <property type="project" value="UniProtKB-UniRule"/>
</dbReference>
<dbReference type="GO" id="GO:0008033">
    <property type="term" value="P:tRNA processing"/>
    <property type="evidence" value="ECO:0007669"/>
    <property type="project" value="UniProtKB-KW"/>
</dbReference>
<evidence type="ECO:0000256" key="12">
    <source>
        <dbReference type="ARBA" id="ARBA00048366"/>
    </source>
</evidence>
<dbReference type="PANTHER" id="PTHR17490">
    <property type="entry name" value="SUA5"/>
    <property type="match status" value="1"/>
</dbReference>
<evidence type="ECO:0000256" key="2">
    <source>
        <dbReference type="ARBA" id="ARBA00007663"/>
    </source>
</evidence>
<sequence length="321" mass="34187">MTRILPATHATITQAADLLRSGGLVAMPTETVYGLGARALDPTAVARVYAAKQRPPTSPVIAHVESIDQARSLLREWPQAAQRLAQAFWPGPLTLVLPKADHVPDVLTGGGPRLGVRLPSHPVALALIRALGEPIAAPSANRFMQLSPTRAEHVEHSLGDAVDLILDGGDCAYGIESTVVRIEPDGATLLRHGAIPAALLEQVLGAALKHPPRPSNASGAVQDSPGQHQRHYAPRTPLFLWQRGQALPPGRGGMLALGEPPVQVQAKVRMPKEAAAYAQRLYSELHTLDGASLDWIAVEAPPSDPAWAAVHDRLQRATYVD</sequence>
<evidence type="ECO:0000313" key="17">
    <source>
        <dbReference type="EMBL" id="SDD21678.1"/>
    </source>
</evidence>
<dbReference type="NCBIfam" id="TIGR00057">
    <property type="entry name" value="L-threonylcarbamoyladenylate synthase"/>
    <property type="match status" value="1"/>
</dbReference>
<feature type="binding site" evidence="14">
    <location>
        <position position="54"/>
    </location>
    <ligand>
        <name>ATP</name>
        <dbReference type="ChEBI" id="CHEBI:30616"/>
    </ligand>
</feature>
<dbReference type="FunFam" id="3.90.870.10:FF:000009">
    <property type="entry name" value="Threonylcarbamoyl-AMP synthase, putative"/>
    <property type="match status" value="1"/>
</dbReference>
<evidence type="ECO:0000256" key="8">
    <source>
        <dbReference type="ARBA" id="ARBA00022695"/>
    </source>
</evidence>
<feature type="region of interest" description="Disordered" evidence="15">
    <location>
        <begin position="209"/>
        <end position="230"/>
    </location>
</feature>
<dbReference type="PANTHER" id="PTHR17490:SF16">
    <property type="entry name" value="THREONYLCARBAMOYL-AMP SYNTHASE"/>
    <property type="match status" value="1"/>
</dbReference>
<accession>A0A1G6SY03</accession>
<evidence type="ECO:0000256" key="5">
    <source>
        <dbReference type="ARBA" id="ARBA00022490"/>
    </source>
</evidence>
<evidence type="ECO:0000256" key="4">
    <source>
        <dbReference type="ARBA" id="ARBA00015492"/>
    </source>
</evidence>
<organism evidence="17 18">
    <name type="scientific">Aquimonas voraii</name>
    <dbReference type="NCBI Taxonomy" id="265719"/>
    <lineage>
        <taxon>Bacteria</taxon>
        <taxon>Pseudomonadati</taxon>
        <taxon>Pseudomonadota</taxon>
        <taxon>Gammaproteobacteria</taxon>
        <taxon>Lysobacterales</taxon>
        <taxon>Lysobacteraceae</taxon>
        <taxon>Aquimonas</taxon>
    </lineage>
</organism>
<dbReference type="GO" id="GO:0006450">
    <property type="term" value="P:regulation of translational fidelity"/>
    <property type="evidence" value="ECO:0007669"/>
    <property type="project" value="TreeGrafter"/>
</dbReference>
<dbReference type="InterPro" id="IPR038385">
    <property type="entry name" value="Sua5/YwlC_C"/>
</dbReference>
<dbReference type="EMBL" id="FNAG01000001">
    <property type="protein sequence ID" value="SDD21678.1"/>
    <property type="molecule type" value="Genomic_DNA"/>
</dbReference>